<dbReference type="InterPro" id="IPR036770">
    <property type="entry name" value="Ankyrin_rpt-contain_sf"/>
</dbReference>
<comment type="caution">
    <text evidence="5">The sequence shown here is derived from an EMBL/GenBank/DDBJ whole genome shotgun (WGS) entry which is preliminary data.</text>
</comment>
<dbReference type="SMART" id="SM00248">
    <property type="entry name" value="ANK"/>
    <property type="match status" value="2"/>
</dbReference>
<keyword evidence="6" id="KW-1185">Reference proteome</keyword>
<accession>A0A6S7G9K2</accession>
<organism evidence="5 6">
    <name type="scientific">Paramuricea clavata</name>
    <name type="common">Red gorgonian</name>
    <name type="synonym">Violescent sea-whip</name>
    <dbReference type="NCBI Taxonomy" id="317549"/>
    <lineage>
        <taxon>Eukaryota</taxon>
        <taxon>Metazoa</taxon>
        <taxon>Cnidaria</taxon>
        <taxon>Anthozoa</taxon>
        <taxon>Octocorallia</taxon>
        <taxon>Malacalcyonacea</taxon>
        <taxon>Plexauridae</taxon>
        <taxon>Paramuricea</taxon>
    </lineage>
</organism>
<dbReference type="Gene3D" id="1.25.40.20">
    <property type="entry name" value="Ankyrin repeat-containing domain"/>
    <property type="match status" value="1"/>
</dbReference>
<dbReference type="SUPFAM" id="SSF48403">
    <property type="entry name" value="Ankyrin repeat"/>
    <property type="match status" value="1"/>
</dbReference>
<feature type="region of interest" description="Disordered" evidence="4">
    <location>
        <begin position="155"/>
        <end position="288"/>
    </location>
</feature>
<name>A0A6S7G9K2_PARCT</name>
<dbReference type="InterPro" id="IPR002110">
    <property type="entry name" value="Ankyrin_rpt"/>
</dbReference>
<feature type="compositionally biased region" description="Polar residues" evidence="4">
    <location>
        <begin position="214"/>
        <end position="236"/>
    </location>
</feature>
<gene>
    <name evidence="5" type="ORF">PACLA_8A079789</name>
</gene>
<reference evidence="5" key="1">
    <citation type="submission" date="2020-04" db="EMBL/GenBank/DDBJ databases">
        <authorList>
            <person name="Alioto T."/>
            <person name="Alioto T."/>
            <person name="Gomez Garrido J."/>
        </authorList>
    </citation>
    <scope>NUCLEOTIDE SEQUENCE</scope>
    <source>
        <strain evidence="5">A484AB</strain>
    </source>
</reference>
<sequence>MMSKVSKEANKPIQALLNAVASSKLRLVRLLIEGGVHVDSRNDRGQTPLMITCSSLNNTFHIRGETRERVVKYLISAGADVNAYDVTGRTPLIYAVITRASVIFDLIDAGADPWWEDCSRKCAFDYALQNGDILQVKIIVDACKRKKMRGIARDVGDTGGVMRDVTDTRESQEHIQDALRGKQEKKSSVRGSKNKRTSGKKPKVYPKNRKRIINSRNISTSLTTFNKSSTNISSENPKCGSLPQVTPSKSTSDKNGNDSKSPPLTSHHTCHPQESPSNNSSKSPNIPEIHENSQLCDLCKSVFSEQSRNEAKISNPTSAENLTEYDFSGFLYRRRSTGSLFGLTEKRYENIRKKRELGITMEDLFSSTEINQPGKQPLYVKSSRTNTLVDISTNELLVPNRGRSASVSLPPLNDTRLHVGEVFCSRDGSPFITSAKSVPQLHTMAWSRAASYVITPQSSVYLSSDDECDDLIIIPASRSMTSSPILDMTPSPIRSTTSSPIQSMTSSPDYDCRSQRDMTSPHREHRSPSASCDSESELCLIPTIVLTDCVNTEQM</sequence>
<dbReference type="OrthoDB" id="539213at2759"/>
<evidence type="ECO:0000256" key="3">
    <source>
        <dbReference type="ARBA" id="ARBA00023043"/>
    </source>
</evidence>
<protein>
    <submittedName>
        <fullName evidence="5">Ankyrin repeat domain-containing 34A</fullName>
    </submittedName>
</protein>
<evidence type="ECO:0000256" key="2">
    <source>
        <dbReference type="ARBA" id="ARBA00022737"/>
    </source>
</evidence>
<keyword evidence="3" id="KW-0040">ANK repeat</keyword>
<evidence type="ECO:0000256" key="4">
    <source>
        <dbReference type="SAM" id="MobiDB-lite"/>
    </source>
</evidence>
<proteinExistence type="inferred from homology"/>
<dbReference type="PANTHER" id="PTHR24156">
    <property type="entry name" value="ANK_REP_REGION DOMAIN-CONTAINING PROTEIN"/>
    <property type="match status" value="1"/>
</dbReference>
<keyword evidence="2" id="KW-0677">Repeat</keyword>
<feature type="compositionally biased region" description="Low complexity" evidence="4">
    <location>
        <begin position="489"/>
        <end position="503"/>
    </location>
</feature>
<feature type="region of interest" description="Disordered" evidence="4">
    <location>
        <begin position="483"/>
        <end position="532"/>
    </location>
</feature>
<feature type="compositionally biased region" description="Basic and acidic residues" evidence="4">
    <location>
        <begin position="510"/>
        <end position="522"/>
    </location>
</feature>
<dbReference type="AlphaFoldDB" id="A0A6S7G9K2"/>
<dbReference type="PANTHER" id="PTHR24156:SF3">
    <property type="entry name" value="ANKYRIN REPEAT DOMAIN-CONTAINING PROTEIN 34C-LIKE"/>
    <property type="match status" value="1"/>
</dbReference>
<dbReference type="Pfam" id="PF12796">
    <property type="entry name" value="Ank_2"/>
    <property type="match status" value="1"/>
</dbReference>
<dbReference type="InterPro" id="IPR042637">
    <property type="entry name" value="AN34A/B/C"/>
</dbReference>
<comment type="similarity">
    <text evidence="1">Belongs to the ANKRD34 family.</text>
</comment>
<dbReference type="EMBL" id="CACRXK020001603">
    <property type="protein sequence ID" value="CAB3990104.1"/>
    <property type="molecule type" value="Genomic_DNA"/>
</dbReference>
<feature type="compositionally biased region" description="Basic residues" evidence="4">
    <location>
        <begin position="192"/>
        <end position="213"/>
    </location>
</feature>
<dbReference type="PROSITE" id="PS50088">
    <property type="entry name" value="ANK_REPEAT"/>
    <property type="match status" value="1"/>
</dbReference>
<feature type="compositionally biased region" description="Polar residues" evidence="4">
    <location>
        <begin position="258"/>
        <end position="267"/>
    </location>
</feature>
<evidence type="ECO:0000256" key="1">
    <source>
        <dbReference type="ARBA" id="ARBA00010029"/>
    </source>
</evidence>
<evidence type="ECO:0000313" key="6">
    <source>
        <dbReference type="Proteomes" id="UP001152795"/>
    </source>
</evidence>
<evidence type="ECO:0000313" key="5">
    <source>
        <dbReference type="EMBL" id="CAB3990104.1"/>
    </source>
</evidence>
<feature type="compositionally biased region" description="Basic and acidic residues" evidence="4">
    <location>
        <begin position="164"/>
        <end position="187"/>
    </location>
</feature>
<feature type="compositionally biased region" description="Low complexity" evidence="4">
    <location>
        <begin position="275"/>
        <end position="287"/>
    </location>
</feature>
<dbReference type="Proteomes" id="UP001152795">
    <property type="component" value="Unassembled WGS sequence"/>
</dbReference>